<proteinExistence type="predicted"/>
<gene>
    <name evidence="2" type="ORF">RHIMIDRAFT_279663</name>
</gene>
<feature type="signal peptide" evidence="1">
    <location>
        <begin position="1"/>
        <end position="23"/>
    </location>
</feature>
<dbReference type="Proteomes" id="UP000242254">
    <property type="component" value="Unassembled WGS sequence"/>
</dbReference>
<sequence>MKLSDTFLVTLFMVLFVLNSVSCASSGEWINALLMESPNKPLCPGSIKRCEKEKDVDAFRDCYNKRVARGCERH</sequence>
<evidence type="ECO:0000313" key="3">
    <source>
        <dbReference type="Proteomes" id="UP000242254"/>
    </source>
</evidence>
<dbReference type="EMBL" id="KZ303847">
    <property type="protein sequence ID" value="PHZ13531.1"/>
    <property type="molecule type" value="Genomic_DNA"/>
</dbReference>
<feature type="chain" id="PRO_5013807861" evidence="1">
    <location>
        <begin position="24"/>
        <end position="74"/>
    </location>
</feature>
<dbReference type="AlphaFoldDB" id="A0A2G4SXN5"/>
<keyword evidence="1" id="KW-0732">Signal</keyword>
<organism evidence="2 3">
    <name type="scientific">Rhizopus microsporus ATCC 52813</name>
    <dbReference type="NCBI Taxonomy" id="1340429"/>
    <lineage>
        <taxon>Eukaryota</taxon>
        <taxon>Fungi</taxon>
        <taxon>Fungi incertae sedis</taxon>
        <taxon>Mucoromycota</taxon>
        <taxon>Mucoromycotina</taxon>
        <taxon>Mucoromycetes</taxon>
        <taxon>Mucorales</taxon>
        <taxon>Mucorineae</taxon>
        <taxon>Rhizopodaceae</taxon>
        <taxon>Rhizopus</taxon>
    </lineage>
</organism>
<dbReference type="GeneID" id="35443848"/>
<accession>A0A2G4SXN5</accession>
<protein>
    <submittedName>
        <fullName evidence="2">Uncharacterized protein</fullName>
    </submittedName>
</protein>
<name>A0A2G4SXN5_RHIZD</name>
<reference evidence="2 3" key="1">
    <citation type="journal article" date="2016" name="Proc. Natl. Acad. Sci. U.S.A.">
        <title>Lipid metabolic changes in an early divergent fungus govern the establishment of a mutualistic symbiosis with endobacteria.</title>
        <authorList>
            <person name="Lastovetsky O.A."/>
            <person name="Gaspar M.L."/>
            <person name="Mondo S.J."/>
            <person name="LaButti K.M."/>
            <person name="Sandor L."/>
            <person name="Grigoriev I.V."/>
            <person name="Henry S.A."/>
            <person name="Pawlowska T.E."/>
        </authorList>
    </citation>
    <scope>NUCLEOTIDE SEQUENCE [LARGE SCALE GENOMIC DNA]</scope>
    <source>
        <strain evidence="2 3">ATCC 52813</strain>
    </source>
</reference>
<feature type="non-terminal residue" evidence="2">
    <location>
        <position position="1"/>
    </location>
</feature>
<evidence type="ECO:0000256" key="1">
    <source>
        <dbReference type="SAM" id="SignalP"/>
    </source>
</evidence>
<dbReference type="RefSeq" id="XP_023467239.1">
    <property type="nucleotide sequence ID" value="XM_023612859.1"/>
</dbReference>
<keyword evidence="3" id="KW-1185">Reference proteome</keyword>
<evidence type="ECO:0000313" key="2">
    <source>
        <dbReference type="EMBL" id="PHZ13531.1"/>
    </source>
</evidence>